<feature type="domain" description="OmpR/PhoB-type" evidence="4">
    <location>
        <begin position="17"/>
        <end position="116"/>
    </location>
</feature>
<dbReference type="Proteomes" id="UP001295420">
    <property type="component" value="Unassembled WGS sequence"/>
</dbReference>
<dbReference type="GO" id="GO:0000160">
    <property type="term" value="P:phosphorelay signal transduction system"/>
    <property type="evidence" value="ECO:0007669"/>
    <property type="project" value="InterPro"/>
</dbReference>
<evidence type="ECO:0000259" key="4">
    <source>
        <dbReference type="PROSITE" id="PS51755"/>
    </source>
</evidence>
<dbReference type="PROSITE" id="PS51755">
    <property type="entry name" value="OMPR_PHOB"/>
    <property type="match status" value="1"/>
</dbReference>
<dbReference type="SUPFAM" id="SSF46894">
    <property type="entry name" value="C-terminal effector domain of the bipartite response regulators"/>
    <property type="match status" value="1"/>
</dbReference>
<protein>
    <submittedName>
        <fullName evidence="5">Transcriptional regulator</fullName>
    </submittedName>
</protein>
<dbReference type="GO" id="GO:0003677">
    <property type="term" value="F:DNA binding"/>
    <property type="evidence" value="ECO:0007669"/>
    <property type="project" value="UniProtKB-UniRule"/>
</dbReference>
<dbReference type="GO" id="GO:0006355">
    <property type="term" value="P:regulation of DNA-templated transcription"/>
    <property type="evidence" value="ECO:0007669"/>
    <property type="project" value="InterPro"/>
</dbReference>
<keyword evidence="1 2" id="KW-0238">DNA-binding</keyword>
<dbReference type="EMBL" id="CAKMTQ010000074">
    <property type="protein sequence ID" value="CAH1542497.1"/>
    <property type="molecule type" value="Genomic_DNA"/>
</dbReference>
<feature type="DNA-binding region" description="OmpR/PhoB-type" evidence="2">
    <location>
        <begin position="17"/>
        <end position="116"/>
    </location>
</feature>
<dbReference type="InterPro" id="IPR016032">
    <property type="entry name" value="Sig_transdc_resp-reg_C-effctor"/>
</dbReference>
<evidence type="ECO:0000313" key="5">
    <source>
        <dbReference type="EMBL" id="CAH1542497.1"/>
    </source>
</evidence>
<keyword evidence="3" id="KW-1133">Transmembrane helix</keyword>
<gene>
    <name evidence="5" type="ORF">THF1D04_80093</name>
</gene>
<dbReference type="SMART" id="SM00862">
    <property type="entry name" value="Trans_reg_C"/>
    <property type="match status" value="1"/>
</dbReference>
<dbReference type="CDD" id="cd00383">
    <property type="entry name" value="trans_reg_C"/>
    <property type="match status" value="1"/>
</dbReference>
<name>A0AAU9QCL9_9VIBR</name>
<feature type="transmembrane region" description="Helical" evidence="3">
    <location>
        <begin position="156"/>
        <end position="177"/>
    </location>
</feature>
<dbReference type="InterPro" id="IPR036388">
    <property type="entry name" value="WH-like_DNA-bd_sf"/>
</dbReference>
<evidence type="ECO:0000256" key="1">
    <source>
        <dbReference type="ARBA" id="ARBA00023125"/>
    </source>
</evidence>
<organism evidence="5 6">
    <name type="scientific">Vibrio owensii</name>
    <dbReference type="NCBI Taxonomy" id="696485"/>
    <lineage>
        <taxon>Bacteria</taxon>
        <taxon>Pseudomonadati</taxon>
        <taxon>Pseudomonadota</taxon>
        <taxon>Gammaproteobacteria</taxon>
        <taxon>Vibrionales</taxon>
        <taxon>Vibrionaceae</taxon>
        <taxon>Vibrio</taxon>
    </lineage>
</organism>
<reference evidence="5" key="1">
    <citation type="submission" date="2022-01" db="EMBL/GenBank/DDBJ databases">
        <authorList>
            <person name="Lagorce A."/>
        </authorList>
    </citation>
    <scope>NUCLEOTIDE SEQUENCE</scope>
    <source>
        <strain evidence="5">Th15_F1_D04</strain>
    </source>
</reference>
<evidence type="ECO:0000256" key="2">
    <source>
        <dbReference type="PROSITE-ProRule" id="PRU01091"/>
    </source>
</evidence>
<dbReference type="AlphaFoldDB" id="A0AAU9QCL9"/>
<dbReference type="InterPro" id="IPR001867">
    <property type="entry name" value="OmpR/PhoB-type_DNA-bd"/>
</dbReference>
<evidence type="ECO:0000313" key="6">
    <source>
        <dbReference type="Proteomes" id="UP001295420"/>
    </source>
</evidence>
<evidence type="ECO:0000256" key="3">
    <source>
        <dbReference type="SAM" id="Phobius"/>
    </source>
</evidence>
<proteinExistence type="predicted"/>
<keyword evidence="3" id="KW-0812">Transmembrane</keyword>
<keyword evidence="3" id="KW-0472">Membrane</keyword>
<dbReference type="Gene3D" id="1.10.10.10">
    <property type="entry name" value="Winged helix-like DNA-binding domain superfamily/Winged helix DNA-binding domain"/>
    <property type="match status" value="1"/>
</dbReference>
<sequence length="226" mass="24959">MGVAMKITSPVFEEFEAHEVQVGSCLLKVQQHACELIVESGKRYNITTKESDVLKTLVTNLGKVVPKDALIRAAWGNPEIIGSNSLPVAISNLRKVLEPEKIKIVNVPRQGYQLEVECMGSGESHSEQVEEVTEQVVASKPEHNINKRIETNSNKISVICAWLSLLYVVFVASYFSFSWVQVDCEVVGQSKVCAIRGDVDSELKAEQGSSIFVSSNGKRYEGAYHD</sequence>
<accession>A0AAU9QCL9</accession>
<comment type="caution">
    <text evidence="5">The sequence shown here is derived from an EMBL/GenBank/DDBJ whole genome shotgun (WGS) entry which is preliminary data.</text>
</comment>
<dbReference type="Pfam" id="PF00486">
    <property type="entry name" value="Trans_reg_C"/>
    <property type="match status" value="1"/>
</dbReference>